<reference evidence="2" key="1">
    <citation type="submission" date="2021-05" db="EMBL/GenBank/DDBJ databases">
        <authorList>
            <person name="Alioto T."/>
            <person name="Alioto T."/>
            <person name="Gomez Garrido J."/>
        </authorList>
    </citation>
    <scope>NUCLEOTIDE SEQUENCE</scope>
</reference>
<evidence type="ECO:0000256" key="1">
    <source>
        <dbReference type="SAM" id="Phobius"/>
    </source>
</evidence>
<sequence length="113" mass="13183">MALSKIYKGRRFQHLFFSVFFINNSLSGLCTKFAIMVLITEYKHYLKKTNTDTISRGDIESEERDWIKIIRTDGILTNPSMKNPKSKKEAGSYDKRCYRLLSKSIAILVHLPY</sequence>
<protein>
    <submittedName>
        <fullName evidence="2">(northern house mosquito) hypothetical protein</fullName>
    </submittedName>
</protein>
<organism evidence="2">
    <name type="scientific">Culex pipiens</name>
    <name type="common">House mosquito</name>
    <dbReference type="NCBI Taxonomy" id="7175"/>
    <lineage>
        <taxon>Eukaryota</taxon>
        <taxon>Metazoa</taxon>
        <taxon>Ecdysozoa</taxon>
        <taxon>Arthropoda</taxon>
        <taxon>Hexapoda</taxon>
        <taxon>Insecta</taxon>
        <taxon>Pterygota</taxon>
        <taxon>Neoptera</taxon>
        <taxon>Endopterygota</taxon>
        <taxon>Diptera</taxon>
        <taxon>Nematocera</taxon>
        <taxon>Culicoidea</taxon>
        <taxon>Culicidae</taxon>
        <taxon>Culicinae</taxon>
        <taxon>Culicini</taxon>
        <taxon>Culex</taxon>
        <taxon>Culex</taxon>
    </lineage>
</organism>
<keyword evidence="1" id="KW-1133">Transmembrane helix</keyword>
<keyword evidence="1" id="KW-0812">Transmembrane</keyword>
<evidence type="ECO:0000313" key="2">
    <source>
        <dbReference type="EMBL" id="CAG6559752.1"/>
    </source>
</evidence>
<accession>A0A8D8IXX4</accession>
<dbReference type="AlphaFoldDB" id="A0A8D8IXX4"/>
<dbReference type="EMBL" id="HBUE01262420">
    <property type="protein sequence ID" value="CAG6559752.1"/>
    <property type="molecule type" value="Transcribed_RNA"/>
</dbReference>
<dbReference type="EMBL" id="HBUE01157305">
    <property type="protein sequence ID" value="CAG6508395.1"/>
    <property type="molecule type" value="Transcribed_RNA"/>
</dbReference>
<feature type="transmembrane region" description="Helical" evidence="1">
    <location>
        <begin position="15"/>
        <end position="39"/>
    </location>
</feature>
<keyword evidence="1" id="KW-0472">Membrane</keyword>
<proteinExistence type="predicted"/>
<name>A0A8D8IXX4_CULPI</name>